<evidence type="ECO:0000256" key="13">
    <source>
        <dbReference type="SAM" id="Phobius"/>
    </source>
</evidence>
<evidence type="ECO:0000256" key="8">
    <source>
        <dbReference type="ARBA" id="ARBA00022989"/>
    </source>
</evidence>
<evidence type="ECO:0000256" key="10">
    <source>
        <dbReference type="ARBA" id="ARBA00023136"/>
    </source>
</evidence>
<dbReference type="PROSITE" id="PS01001">
    <property type="entry name" value="SDH_CYT_2"/>
    <property type="match status" value="1"/>
</dbReference>
<dbReference type="InterPro" id="IPR014314">
    <property type="entry name" value="Succ_DH_cytb556"/>
</dbReference>
<keyword evidence="6 13" id="KW-0812">Transmembrane</keyword>
<dbReference type="PANTHER" id="PTHR10978:SF5">
    <property type="entry name" value="SUCCINATE DEHYDROGENASE CYTOCHROME B560 SUBUNIT, MITOCHONDRIAL"/>
    <property type="match status" value="1"/>
</dbReference>
<keyword evidence="10 13" id="KW-0472">Membrane</keyword>
<comment type="function">
    <text evidence="1">Membrane-anchoring subunit of succinate dehydrogenase (SDH).</text>
</comment>
<comment type="subunit">
    <text evidence="11">Part of an enzyme complex containing four subunits: a flavoprotein, an iron-sulfur protein, plus two membrane-anchoring proteins, SdhC and SdhD. The complex can form homotrimers.</text>
</comment>
<evidence type="ECO:0000256" key="9">
    <source>
        <dbReference type="ARBA" id="ARBA00023004"/>
    </source>
</evidence>
<gene>
    <name evidence="14" type="primary">sdhC</name>
    <name evidence="14" type="ORF">ERCICURT3053_646</name>
</gene>
<dbReference type="GO" id="GO:0009055">
    <property type="term" value="F:electron transfer activity"/>
    <property type="evidence" value="ECO:0007669"/>
    <property type="project" value="InterPro"/>
</dbReference>
<keyword evidence="5 12" id="KW-0349">Heme</keyword>
<dbReference type="CDD" id="cd03499">
    <property type="entry name" value="SQR_TypeC_SdhC"/>
    <property type="match status" value="1"/>
</dbReference>
<dbReference type="PANTHER" id="PTHR10978">
    <property type="entry name" value="SUCCINATE DEHYDROGENASE CYTOCHROME B560 SUBUNIT"/>
    <property type="match status" value="1"/>
</dbReference>
<comment type="cofactor">
    <cofactor evidence="12">
        <name>heme</name>
        <dbReference type="ChEBI" id="CHEBI:30413"/>
    </cofactor>
    <text evidence="12">The heme is bound between the two transmembrane subunits.</text>
</comment>
<keyword evidence="7 12" id="KW-0479">Metal-binding</keyword>
<evidence type="ECO:0000256" key="12">
    <source>
        <dbReference type="PIRSR" id="PIRSR000178-1"/>
    </source>
</evidence>
<evidence type="ECO:0000313" key="14">
    <source>
        <dbReference type="EMBL" id="VFP78991.1"/>
    </source>
</evidence>
<organism evidence="14 15">
    <name type="scientific">Candidatus Erwinia haradaeae</name>
    <dbReference type="NCBI Taxonomy" id="1922217"/>
    <lineage>
        <taxon>Bacteria</taxon>
        <taxon>Pseudomonadati</taxon>
        <taxon>Pseudomonadota</taxon>
        <taxon>Gammaproteobacteria</taxon>
        <taxon>Enterobacterales</taxon>
        <taxon>Erwiniaceae</taxon>
        <taxon>Erwinia</taxon>
    </lineage>
</organism>
<dbReference type="Gene3D" id="1.20.1300.10">
    <property type="entry name" value="Fumarate reductase/succinate dehydrogenase, transmembrane subunit"/>
    <property type="match status" value="1"/>
</dbReference>
<evidence type="ECO:0000256" key="1">
    <source>
        <dbReference type="ARBA" id="ARBA00004050"/>
    </source>
</evidence>
<evidence type="ECO:0000256" key="6">
    <source>
        <dbReference type="ARBA" id="ARBA00022692"/>
    </source>
</evidence>
<dbReference type="PROSITE" id="PS01000">
    <property type="entry name" value="SDH_CYT_1"/>
    <property type="match status" value="1"/>
</dbReference>
<dbReference type="Proteomes" id="UP000294364">
    <property type="component" value="Chromosome"/>
</dbReference>
<evidence type="ECO:0000313" key="15">
    <source>
        <dbReference type="Proteomes" id="UP000294364"/>
    </source>
</evidence>
<keyword evidence="8 13" id="KW-1133">Transmembrane helix</keyword>
<dbReference type="EMBL" id="LR217698">
    <property type="protein sequence ID" value="VFP78991.1"/>
    <property type="molecule type" value="Genomic_DNA"/>
</dbReference>
<dbReference type="SUPFAM" id="SSF81343">
    <property type="entry name" value="Fumarate reductase respiratory complex transmembrane subunits"/>
    <property type="match status" value="1"/>
</dbReference>
<dbReference type="PIRSF" id="PIRSF000178">
    <property type="entry name" value="SDH_cyt_b560"/>
    <property type="match status" value="1"/>
</dbReference>
<sequence>MKKQRPINLNLSTIYFPLTAVTSILHRISGIITFFSIGALLWLLGLSLSSPQNFLHACAIIDNFYFKFIAWALVNTLSFHFIGGIRHLIMDFGIIRTTVNTGNISSKLVLGSAILFVIFSGVLIW</sequence>
<comment type="similarity">
    <text evidence="3">Belongs to the cytochrome b560 family.</text>
</comment>
<dbReference type="AlphaFoldDB" id="A0A451D0Z0"/>
<feature type="transmembrane region" description="Helical" evidence="13">
    <location>
        <begin position="12"/>
        <end position="44"/>
    </location>
</feature>
<feature type="transmembrane region" description="Helical" evidence="13">
    <location>
        <begin position="64"/>
        <end position="83"/>
    </location>
</feature>
<keyword evidence="9 12" id="KW-0408">Iron</keyword>
<dbReference type="RefSeq" id="WP_414973883.1">
    <property type="nucleotide sequence ID" value="NZ_LR217698.1"/>
</dbReference>
<dbReference type="GO" id="GO:0006099">
    <property type="term" value="P:tricarboxylic acid cycle"/>
    <property type="evidence" value="ECO:0007669"/>
    <property type="project" value="InterPro"/>
</dbReference>
<dbReference type="InterPro" id="IPR000701">
    <property type="entry name" value="SuccDH_FuR_B_TM-su"/>
</dbReference>
<evidence type="ECO:0000256" key="3">
    <source>
        <dbReference type="ARBA" id="ARBA00007244"/>
    </source>
</evidence>
<feature type="transmembrane region" description="Helical" evidence="13">
    <location>
        <begin position="104"/>
        <end position="124"/>
    </location>
</feature>
<feature type="binding site" description="axial binding residue" evidence="12">
    <location>
        <position position="80"/>
    </location>
    <ligand>
        <name>heme</name>
        <dbReference type="ChEBI" id="CHEBI:30413"/>
        <note>ligand shared with second transmembrane subunit</note>
    </ligand>
    <ligandPart>
        <name>Fe</name>
        <dbReference type="ChEBI" id="CHEBI:18248"/>
    </ligandPart>
</feature>
<evidence type="ECO:0000256" key="7">
    <source>
        <dbReference type="ARBA" id="ARBA00022723"/>
    </source>
</evidence>
<dbReference type="InterPro" id="IPR034804">
    <property type="entry name" value="SQR/QFR_C/D"/>
</dbReference>
<accession>A0A451D0Z0</accession>
<reference evidence="14 15" key="1">
    <citation type="submission" date="2019-02" db="EMBL/GenBank/DDBJ databases">
        <authorList>
            <person name="Manzano-Marin A."/>
            <person name="Manzano-Marin A."/>
        </authorList>
    </citation>
    <scope>NUCLEOTIDE SEQUENCE [LARGE SCALE GENOMIC DNA]</scope>
    <source>
        <strain evidence="14 15">ErCicurtihirsuta</strain>
    </source>
</reference>
<protein>
    <recommendedName>
        <fullName evidence="4">Succinate dehydrogenase cytochrome b556 subunit</fullName>
    </recommendedName>
</protein>
<name>A0A451D0Z0_9GAMM</name>
<proteinExistence type="inferred from homology"/>
<dbReference type="InterPro" id="IPR018495">
    <property type="entry name" value="Succ_DH_cyt_bsu_CS"/>
</dbReference>
<dbReference type="Pfam" id="PF01127">
    <property type="entry name" value="Sdh_cyt"/>
    <property type="match status" value="1"/>
</dbReference>
<comment type="subcellular location">
    <subcellularLocation>
        <location evidence="2">Membrane</location>
        <topology evidence="2">Multi-pass membrane protein</topology>
    </subcellularLocation>
</comment>
<dbReference type="NCBIfam" id="TIGR02970">
    <property type="entry name" value="succ_dehyd_cytB"/>
    <property type="match status" value="1"/>
</dbReference>
<dbReference type="GO" id="GO:0046872">
    <property type="term" value="F:metal ion binding"/>
    <property type="evidence" value="ECO:0007669"/>
    <property type="project" value="UniProtKB-KW"/>
</dbReference>
<dbReference type="GO" id="GO:0005886">
    <property type="term" value="C:plasma membrane"/>
    <property type="evidence" value="ECO:0007669"/>
    <property type="project" value="TreeGrafter"/>
</dbReference>
<evidence type="ECO:0000256" key="11">
    <source>
        <dbReference type="ARBA" id="ARBA00025912"/>
    </source>
</evidence>
<evidence type="ECO:0000256" key="5">
    <source>
        <dbReference type="ARBA" id="ARBA00022617"/>
    </source>
</evidence>
<evidence type="ECO:0000256" key="2">
    <source>
        <dbReference type="ARBA" id="ARBA00004141"/>
    </source>
</evidence>
<evidence type="ECO:0000256" key="4">
    <source>
        <dbReference type="ARBA" id="ARBA00020076"/>
    </source>
</evidence>